<sequence>MKSLEELLSRWRETQAQGAHLTDLQHAVKYNGSSSPCLSGCRSLCWKMFLLSSPSAGMSWSHTLDTGRRLYTEKHQHFLKFIQHPEALAELTIDPLADDPDSPWNTVRQDEIIRAEIKQDVQRLPDEASYHQPHTQAMIIDVLFMYCKINPERGGYRQGMHELLAPMVYAIQEDALDLSTVSSDATLDDVFLNTLDATFIEHDAFVLFARVMEHAQFFYEIKEPPTDSTPGLKISEQSSAIVERSKFIHEVCLHKVDPELAAHLTNIEILPQIFLIRWVRLLFSREFPFEQFLVLWDTIFAVDPSLELIDLICVAMLTRIRWELLEADYSVCLQLLLKYPPPAQPHGPHTFVDDALYLKNHLTPSGGASLILKYTGKMPNVSSPPNKSSRSATPNSRGFNSLRNRGFGQKSPIPSPSRFIQQQGGMEALFQGAAKGAMGVLERGEKLGINQAVRDAMGEIKRNINEARHTALSPRQLLNDEGAVQGLVALERRNRQLAAMLDETVNNLKALSASSLSDKAKSLELLEIAAAKVQFVKIYLEDSSMEVPILDSSLAEKEGQLHVVVDSAATEGPESGIEPSATADFDIAALKITEENSALKKDEKSLPPTPDLMDTSTDNVPTDPLAAKSVTVSRPQAPVPTRSTLAQSSFSWMLEPDEPGSSQPSAATKKTPVSQQKKRISNSHNRERNAFLFGEVTSNSEGRNPLSSDEIFGLEPIFKPNTPEQ</sequence>
<comment type="caution">
    <text evidence="4">The sequence shown here is derived from an EMBL/GenBank/DDBJ whole genome shotgun (WGS) entry which is preliminary data.</text>
</comment>
<proteinExistence type="predicted"/>
<dbReference type="FunFam" id="1.10.8.270:FF:000031">
    <property type="entry name" value="TBC1 domain family member 5"/>
    <property type="match status" value="1"/>
</dbReference>
<dbReference type="FunFam" id="1.10.472.80:FF:000038">
    <property type="entry name" value="TBC1 domain family member 5"/>
    <property type="match status" value="1"/>
</dbReference>
<dbReference type="PANTHER" id="PTHR22957">
    <property type="entry name" value="TBC1 DOMAIN FAMILY MEMBER GTPASE-ACTIVATING PROTEIN"/>
    <property type="match status" value="1"/>
</dbReference>
<feature type="domain" description="Rab-GAP TBC" evidence="3">
    <location>
        <begin position="36"/>
        <end position="303"/>
    </location>
</feature>
<organism evidence="4 5">
    <name type="scientific">Dactylonectria estremocensis</name>
    <dbReference type="NCBI Taxonomy" id="1079267"/>
    <lineage>
        <taxon>Eukaryota</taxon>
        <taxon>Fungi</taxon>
        <taxon>Dikarya</taxon>
        <taxon>Ascomycota</taxon>
        <taxon>Pezizomycotina</taxon>
        <taxon>Sordariomycetes</taxon>
        <taxon>Hypocreomycetidae</taxon>
        <taxon>Hypocreales</taxon>
        <taxon>Nectriaceae</taxon>
        <taxon>Dactylonectria</taxon>
    </lineage>
</organism>
<accession>A0A9P9JIE3</accession>
<dbReference type="InterPro" id="IPR035969">
    <property type="entry name" value="Rab-GAP_TBC_sf"/>
</dbReference>
<dbReference type="SUPFAM" id="SSF47923">
    <property type="entry name" value="Ypt/Rab-GAP domain of gyp1p"/>
    <property type="match status" value="2"/>
</dbReference>
<dbReference type="GO" id="GO:0005096">
    <property type="term" value="F:GTPase activator activity"/>
    <property type="evidence" value="ECO:0007669"/>
    <property type="project" value="UniProtKB-KW"/>
</dbReference>
<dbReference type="Pfam" id="PF00566">
    <property type="entry name" value="RabGAP-TBC"/>
    <property type="match status" value="1"/>
</dbReference>
<feature type="compositionally biased region" description="Polar residues" evidence="2">
    <location>
        <begin position="696"/>
        <end position="707"/>
    </location>
</feature>
<dbReference type="PROSITE" id="PS50086">
    <property type="entry name" value="TBC_RABGAP"/>
    <property type="match status" value="1"/>
</dbReference>
<keyword evidence="5" id="KW-1185">Reference proteome</keyword>
<protein>
    <submittedName>
        <fullName evidence="4">Rab-GTPase-TBC domain-containing protein</fullName>
    </submittedName>
</protein>
<dbReference type="Gene3D" id="1.10.8.270">
    <property type="entry name" value="putative rabgap domain of human tbc1 domain family member 14 like domains"/>
    <property type="match status" value="1"/>
</dbReference>
<feature type="region of interest" description="Disordered" evidence="2">
    <location>
        <begin position="379"/>
        <end position="419"/>
    </location>
</feature>
<dbReference type="PANTHER" id="PTHR22957:SF337">
    <property type="entry name" value="TBC1 DOMAIN FAMILY MEMBER 5"/>
    <property type="match status" value="1"/>
</dbReference>
<reference evidence="4" key="1">
    <citation type="journal article" date="2021" name="Nat. Commun.">
        <title>Genetic determinants of endophytism in the Arabidopsis root mycobiome.</title>
        <authorList>
            <person name="Mesny F."/>
            <person name="Miyauchi S."/>
            <person name="Thiergart T."/>
            <person name="Pickel B."/>
            <person name="Atanasova L."/>
            <person name="Karlsson M."/>
            <person name="Huettel B."/>
            <person name="Barry K.W."/>
            <person name="Haridas S."/>
            <person name="Chen C."/>
            <person name="Bauer D."/>
            <person name="Andreopoulos W."/>
            <person name="Pangilinan J."/>
            <person name="LaButti K."/>
            <person name="Riley R."/>
            <person name="Lipzen A."/>
            <person name="Clum A."/>
            <person name="Drula E."/>
            <person name="Henrissat B."/>
            <person name="Kohler A."/>
            <person name="Grigoriev I.V."/>
            <person name="Martin F.M."/>
            <person name="Hacquard S."/>
        </authorList>
    </citation>
    <scope>NUCLEOTIDE SEQUENCE</scope>
    <source>
        <strain evidence="4">MPI-CAGE-AT-0021</strain>
    </source>
</reference>
<evidence type="ECO:0000313" key="4">
    <source>
        <dbReference type="EMBL" id="KAH7162581.1"/>
    </source>
</evidence>
<feature type="region of interest" description="Disordered" evidence="2">
    <location>
        <begin position="598"/>
        <end position="624"/>
    </location>
</feature>
<evidence type="ECO:0000259" key="3">
    <source>
        <dbReference type="PROSITE" id="PS50086"/>
    </source>
</evidence>
<name>A0A9P9JIE3_9HYPO</name>
<feature type="region of interest" description="Disordered" evidence="2">
    <location>
        <begin position="653"/>
        <end position="725"/>
    </location>
</feature>
<dbReference type="SMART" id="SM00164">
    <property type="entry name" value="TBC"/>
    <property type="match status" value="1"/>
</dbReference>
<feature type="compositionally biased region" description="Polar residues" evidence="2">
    <location>
        <begin position="380"/>
        <end position="403"/>
    </location>
</feature>
<evidence type="ECO:0000256" key="1">
    <source>
        <dbReference type="ARBA" id="ARBA00022468"/>
    </source>
</evidence>
<keyword evidence="1" id="KW-0343">GTPase activation</keyword>
<dbReference type="Proteomes" id="UP000717696">
    <property type="component" value="Unassembled WGS sequence"/>
</dbReference>
<feature type="compositionally biased region" description="Polar residues" evidence="2">
    <location>
        <begin position="660"/>
        <end position="675"/>
    </location>
</feature>
<gene>
    <name evidence="4" type="ORF">B0J13DRAFT_14017</name>
</gene>
<evidence type="ECO:0000256" key="2">
    <source>
        <dbReference type="SAM" id="MobiDB-lite"/>
    </source>
</evidence>
<dbReference type="AlphaFoldDB" id="A0A9P9JIE3"/>
<dbReference type="InterPro" id="IPR000195">
    <property type="entry name" value="Rab-GAP-TBC_dom"/>
</dbReference>
<evidence type="ECO:0000313" key="5">
    <source>
        <dbReference type="Proteomes" id="UP000717696"/>
    </source>
</evidence>
<dbReference type="EMBL" id="JAGMUU010000001">
    <property type="protein sequence ID" value="KAH7162581.1"/>
    <property type="molecule type" value="Genomic_DNA"/>
</dbReference>
<dbReference type="Gene3D" id="1.10.472.80">
    <property type="entry name" value="Ypt/Rab-GAP domain of gyp1p, domain 3"/>
    <property type="match status" value="1"/>
</dbReference>
<dbReference type="OrthoDB" id="27140at2759"/>